<gene>
    <name evidence="1" type="ORF">E5340_00645</name>
</gene>
<name>A0A4S2EM40_9LACO</name>
<dbReference type="EMBL" id="SRYK01000002">
    <property type="protein sequence ID" value="TGY57209.1"/>
    <property type="molecule type" value="Genomic_DNA"/>
</dbReference>
<protein>
    <recommendedName>
        <fullName evidence="3">Phage protein</fullName>
    </recommendedName>
</protein>
<evidence type="ECO:0000313" key="2">
    <source>
        <dbReference type="Proteomes" id="UP000306855"/>
    </source>
</evidence>
<evidence type="ECO:0008006" key="3">
    <source>
        <dbReference type="Google" id="ProtNLM"/>
    </source>
</evidence>
<comment type="caution">
    <text evidence="1">The sequence shown here is derived from an EMBL/GenBank/DDBJ whole genome shotgun (WGS) entry which is preliminary data.</text>
</comment>
<dbReference type="Proteomes" id="UP000306855">
    <property type="component" value="Unassembled WGS sequence"/>
</dbReference>
<evidence type="ECO:0000313" key="1">
    <source>
        <dbReference type="EMBL" id="TGY57209.1"/>
    </source>
</evidence>
<sequence length="116" mass="12834">MQVKVNVGDLKIPITFFEENDADTPEPNAVGKKEAFSALCFPYAPSVKDHQVLNANGIKQGVTIVMPDTRGQFIPTIAMTAVISDYRYLGIEWNVIEVRPDFENNSFVTVVLGAMQ</sequence>
<dbReference type="AlphaFoldDB" id="A0A4S2EM40"/>
<organism evidence="1 2">
    <name type="scientific">Ligilactobacillus murinus</name>
    <dbReference type="NCBI Taxonomy" id="1622"/>
    <lineage>
        <taxon>Bacteria</taxon>
        <taxon>Bacillati</taxon>
        <taxon>Bacillota</taxon>
        <taxon>Bacilli</taxon>
        <taxon>Lactobacillales</taxon>
        <taxon>Lactobacillaceae</taxon>
        <taxon>Ligilactobacillus</taxon>
    </lineage>
</organism>
<proteinExistence type="predicted"/>
<accession>A0A4S2EM40</accession>
<reference evidence="1 2" key="1">
    <citation type="submission" date="2019-04" db="EMBL/GenBank/DDBJ databases">
        <title>Microbes associate with the intestines of laboratory mice.</title>
        <authorList>
            <person name="Navarre W."/>
            <person name="Wong E."/>
            <person name="Huang K."/>
            <person name="Tropini C."/>
            <person name="Ng K."/>
            <person name="Yu B."/>
        </authorList>
    </citation>
    <scope>NUCLEOTIDE SEQUENCE [LARGE SCALE GENOMIC DNA]</scope>
    <source>
        <strain evidence="1 2">NM26_J9</strain>
    </source>
</reference>